<name>A0ABR1AWZ2_POLSC</name>
<dbReference type="Proteomes" id="UP001359485">
    <property type="component" value="Unassembled WGS sequence"/>
</dbReference>
<organism evidence="2 3">
    <name type="scientific">Polyplax serrata</name>
    <name type="common">Common mouse louse</name>
    <dbReference type="NCBI Taxonomy" id="468196"/>
    <lineage>
        <taxon>Eukaryota</taxon>
        <taxon>Metazoa</taxon>
        <taxon>Ecdysozoa</taxon>
        <taxon>Arthropoda</taxon>
        <taxon>Hexapoda</taxon>
        <taxon>Insecta</taxon>
        <taxon>Pterygota</taxon>
        <taxon>Neoptera</taxon>
        <taxon>Paraneoptera</taxon>
        <taxon>Psocodea</taxon>
        <taxon>Troctomorpha</taxon>
        <taxon>Phthiraptera</taxon>
        <taxon>Anoplura</taxon>
        <taxon>Polyplacidae</taxon>
        <taxon>Polyplax</taxon>
    </lineage>
</organism>
<accession>A0ABR1AWZ2</accession>
<evidence type="ECO:0000313" key="2">
    <source>
        <dbReference type="EMBL" id="KAK6630716.1"/>
    </source>
</evidence>
<evidence type="ECO:0000256" key="1">
    <source>
        <dbReference type="SAM" id="MobiDB-lite"/>
    </source>
</evidence>
<dbReference type="EMBL" id="JAWJWF010000007">
    <property type="protein sequence ID" value="KAK6630716.1"/>
    <property type="molecule type" value="Genomic_DNA"/>
</dbReference>
<protein>
    <submittedName>
        <fullName evidence="2">Uncharacterized protein</fullName>
    </submittedName>
</protein>
<evidence type="ECO:0000313" key="3">
    <source>
        <dbReference type="Proteomes" id="UP001359485"/>
    </source>
</evidence>
<sequence>MANVTSFKLLCGAVMEREVESPRQSYFKHHTSDEERDKDALQMKPTSKLTAEKTCSCGKSTSNVDGERERSTGRYPPQLPEPSRNVTRKTQGEGTGSCGTPRNSTLPFVYVGPINLIDGSSLFVGATVGQACRGKKRNTKDDNRGNSNRLQWSHTLVSRARVLGKSN</sequence>
<feature type="region of interest" description="Disordered" evidence="1">
    <location>
        <begin position="18"/>
        <end position="102"/>
    </location>
</feature>
<proteinExistence type="predicted"/>
<comment type="caution">
    <text evidence="2">The sequence shown here is derived from an EMBL/GenBank/DDBJ whole genome shotgun (WGS) entry which is preliminary data.</text>
</comment>
<gene>
    <name evidence="2" type="ORF">RUM44_002885</name>
</gene>
<keyword evidence="3" id="KW-1185">Reference proteome</keyword>
<feature type="compositionally biased region" description="Basic and acidic residues" evidence="1">
    <location>
        <begin position="30"/>
        <end position="41"/>
    </location>
</feature>
<reference evidence="2 3" key="1">
    <citation type="submission" date="2023-09" db="EMBL/GenBank/DDBJ databases">
        <title>Genomes of two closely related lineages of the louse Polyplax serrata with different host specificities.</title>
        <authorList>
            <person name="Martinu J."/>
            <person name="Tarabai H."/>
            <person name="Stefka J."/>
            <person name="Hypsa V."/>
        </authorList>
    </citation>
    <scope>NUCLEOTIDE SEQUENCE [LARGE SCALE GENOMIC DNA]</scope>
    <source>
        <strain evidence="2">98ZLc_SE</strain>
    </source>
</reference>